<keyword evidence="1" id="KW-0472">Membrane</keyword>
<dbReference type="RefSeq" id="WP_223409858.1">
    <property type="nucleotide sequence ID" value="NZ_JAGSHT010000021.1"/>
</dbReference>
<comment type="caution">
    <text evidence="2">The sequence shown here is derived from an EMBL/GenBank/DDBJ whole genome shotgun (WGS) entry which is preliminary data.</text>
</comment>
<dbReference type="Proteomes" id="UP000826651">
    <property type="component" value="Unassembled WGS sequence"/>
</dbReference>
<evidence type="ECO:0000313" key="3">
    <source>
        <dbReference type="Proteomes" id="UP000826651"/>
    </source>
</evidence>
<name>A0ABS7SF28_9MICO</name>
<feature type="transmembrane region" description="Helical" evidence="1">
    <location>
        <begin position="12"/>
        <end position="34"/>
    </location>
</feature>
<evidence type="ECO:0008006" key="4">
    <source>
        <dbReference type="Google" id="ProtNLM"/>
    </source>
</evidence>
<keyword evidence="3" id="KW-1185">Reference proteome</keyword>
<dbReference type="EMBL" id="JAGSHT010000021">
    <property type="protein sequence ID" value="MBZ2198672.1"/>
    <property type="molecule type" value="Genomic_DNA"/>
</dbReference>
<proteinExistence type="predicted"/>
<feature type="transmembrane region" description="Helical" evidence="1">
    <location>
        <begin position="124"/>
        <end position="145"/>
    </location>
</feature>
<feature type="transmembrane region" description="Helical" evidence="1">
    <location>
        <begin position="40"/>
        <end position="58"/>
    </location>
</feature>
<sequence>MTDPRRGPLRLLRAAVVSVSVLGLALGAHLSAGGTLGDPLVVAAAGAFTMLIAILVCGSRLNAVTVLALLGAGQLGLHHVFTATAGLGATAGCSTGTAAAGHAHGAALSESVQHCVTPAGDGHALTAAMLGAHVFATVLNAALLWRGDRALFALWTWWAPLLAVLFERTLPAVEANRRPHRIAALPRRARPRIAWLDLAPRRGPPLLGATA</sequence>
<gene>
    <name evidence="2" type="ORF">KCQ71_21170</name>
</gene>
<evidence type="ECO:0000313" key="2">
    <source>
        <dbReference type="EMBL" id="MBZ2198672.1"/>
    </source>
</evidence>
<evidence type="ECO:0000256" key="1">
    <source>
        <dbReference type="SAM" id="Phobius"/>
    </source>
</evidence>
<keyword evidence="1" id="KW-0812">Transmembrane</keyword>
<accession>A0ABS7SF28</accession>
<protein>
    <recommendedName>
        <fullName evidence="4">MFS transporter</fullName>
    </recommendedName>
</protein>
<organism evidence="2 3">
    <name type="scientific">Occultella gossypii</name>
    <dbReference type="NCBI Taxonomy" id="2800820"/>
    <lineage>
        <taxon>Bacteria</taxon>
        <taxon>Bacillati</taxon>
        <taxon>Actinomycetota</taxon>
        <taxon>Actinomycetes</taxon>
        <taxon>Micrococcales</taxon>
        <taxon>Ruaniaceae</taxon>
        <taxon>Occultella</taxon>
    </lineage>
</organism>
<keyword evidence="1" id="KW-1133">Transmembrane helix</keyword>
<reference evidence="2 3" key="1">
    <citation type="submission" date="2021-04" db="EMBL/GenBank/DDBJ databases">
        <title>Ruania sp. nov., isolated from sandy soil of mangrove forest.</title>
        <authorList>
            <person name="Ge X."/>
            <person name="Huang R."/>
            <person name="Liu W."/>
        </authorList>
    </citation>
    <scope>NUCLEOTIDE SEQUENCE [LARGE SCALE GENOMIC DNA]</scope>
    <source>
        <strain evidence="2 3">N2-46</strain>
    </source>
</reference>